<evidence type="ECO:0000313" key="1">
    <source>
        <dbReference type="EMBL" id="TFK58975.1"/>
    </source>
</evidence>
<accession>A0ACD2ZZW4</accession>
<protein>
    <submittedName>
        <fullName evidence="1">Uncharacterized protein</fullName>
    </submittedName>
</protein>
<evidence type="ECO:0000313" key="2">
    <source>
        <dbReference type="Proteomes" id="UP000308600"/>
    </source>
</evidence>
<keyword evidence="2" id="KW-1185">Reference proteome</keyword>
<gene>
    <name evidence="1" type="ORF">BDN72DRAFT_906250</name>
</gene>
<dbReference type="Proteomes" id="UP000308600">
    <property type="component" value="Unassembled WGS sequence"/>
</dbReference>
<organism evidence="1 2">
    <name type="scientific">Pluteus cervinus</name>
    <dbReference type="NCBI Taxonomy" id="181527"/>
    <lineage>
        <taxon>Eukaryota</taxon>
        <taxon>Fungi</taxon>
        <taxon>Dikarya</taxon>
        <taxon>Basidiomycota</taxon>
        <taxon>Agaricomycotina</taxon>
        <taxon>Agaricomycetes</taxon>
        <taxon>Agaricomycetidae</taxon>
        <taxon>Agaricales</taxon>
        <taxon>Pluteineae</taxon>
        <taxon>Pluteaceae</taxon>
        <taxon>Pluteus</taxon>
    </lineage>
</organism>
<sequence length="644" mass="71810">MSNPTPPPNYFPYSSSHPVQPFAPPTGVQPSWPSSYSYPTGWMPFPLTSSNPIQAGLNTTEGTALPLDPRVFSQDSSPLRPDRDCQPYSSPMGPMYQIGQHPYTQSPPQLVPKLEPLQFTPIRAPAQPRATGRERPSNEYLAEMFPNSHHIKSLPLRDHLNYPQIQFWTSRKFASYKKRLSEQADLDTNNERRLRKPDDPAGRDYAHLQLKDGNCLLDKDAEPVRDHIKKLFNRIEDLQPGLLGPTYKRTPSFIREAIERDVALRFEFFQYCANGWKVSTSMSALFSNWFRPLRKRRRAQLAAALEGTTSSTTLSIADKTGTKRKRAEAIEVEVDSDKEDQDSERDDQEVRRNIRAKKSKGPTFHVLRRGHAEKNPSLLADKTTHLATESDQSGLPPTLQVNSALEPTRTSSNNVRIEGNLEEVNTNDTLEYRDPVSQNRAAVAVTNSSLEYISAPPTLPSEHLTELPAPSESAPITIPHTTSAPTTHAAKLPTASTLKPVTPENIDQPREQAPSTEQQQQIRGLGQLGQDFVACAVQQPRSTETGSKAPNEAKATGKSKAKSTLKPRGTNTPRDIAMITFIKNHPDATKAEFDQWWKSIEADKSSDEYKKYKRDSDVACSTSGMKKIGNATQEHNEDTSGDAN</sequence>
<reference evidence="1 2" key="1">
    <citation type="journal article" date="2019" name="Nat. Ecol. Evol.">
        <title>Megaphylogeny resolves global patterns of mushroom evolution.</title>
        <authorList>
            <person name="Varga T."/>
            <person name="Krizsan K."/>
            <person name="Foldi C."/>
            <person name="Dima B."/>
            <person name="Sanchez-Garcia M."/>
            <person name="Sanchez-Ramirez S."/>
            <person name="Szollosi G.J."/>
            <person name="Szarkandi J.G."/>
            <person name="Papp V."/>
            <person name="Albert L."/>
            <person name="Andreopoulos W."/>
            <person name="Angelini C."/>
            <person name="Antonin V."/>
            <person name="Barry K.W."/>
            <person name="Bougher N.L."/>
            <person name="Buchanan P."/>
            <person name="Buyck B."/>
            <person name="Bense V."/>
            <person name="Catcheside P."/>
            <person name="Chovatia M."/>
            <person name="Cooper J."/>
            <person name="Damon W."/>
            <person name="Desjardin D."/>
            <person name="Finy P."/>
            <person name="Geml J."/>
            <person name="Haridas S."/>
            <person name="Hughes K."/>
            <person name="Justo A."/>
            <person name="Karasinski D."/>
            <person name="Kautmanova I."/>
            <person name="Kiss B."/>
            <person name="Kocsube S."/>
            <person name="Kotiranta H."/>
            <person name="LaButti K.M."/>
            <person name="Lechner B.E."/>
            <person name="Liimatainen K."/>
            <person name="Lipzen A."/>
            <person name="Lukacs Z."/>
            <person name="Mihaltcheva S."/>
            <person name="Morgado L.N."/>
            <person name="Niskanen T."/>
            <person name="Noordeloos M.E."/>
            <person name="Ohm R.A."/>
            <person name="Ortiz-Santana B."/>
            <person name="Ovrebo C."/>
            <person name="Racz N."/>
            <person name="Riley R."/>
            <person name="Savchenko A."/>
            <person name="Shiryaev A."/>
            <person name="Soop K."/>
            <person name="Spirin V."/>
            <person name="Szebenyi C."/>
            <person name="Tomsovsky M."/>
            <person name="Tulloss R.E."/>
            <person name="Uehling J."/>
            <person name="Grigoriev I.V."/>
            <person name="Vagvolgyi C."/>
            <person name="Papp T."/>
            <person name="Martin F.M."/>
            <person name="Miettinen O."/>
            <person name="Hibbett D.S."/>
            <person name="Nagy L.G."/>
        </authorList>
    </citation>
    <scope>NUCLEOTIDE SEQUENCE [LARGE SCALE GENOMIC DNA]</scope>
    <source>
        <strain evidence="1 2">NL-1719</strain>
    </source>
</reference>
<proteinExistence type="predicted"/>
<dbReference type="EMBL" id="ML209120">
    <property type="protein sequence ID" value="TFK58975.1"/>
    <property type="molecule type" value="Genomic_DNA"/>
</dbReference>
<name>A0ACD2ZZW4_9AGAR</name>